<keyword evidence="3 6" id="KW-0812">Transmembrane</keyword>
<feature type="domain" description="EamA" evidence="7">
    <location>
        <begin position="165"/>
        <end position="295"/>
    </location>
</feature>
<protein>
    <submittedName>
        <fullName evidence="8">DME family drug/metabolite transporter</fullName>
    </submittedName>
</protein>
<feature type="transmembrane region" description="Helical" evidence="6">
    <location>
        <begin position="107"/>
        <end position="128"/>
    </location>
</feature>
<feature type="transmembrane region" description="Helical" evidence="6">
    <location>
        <begin position="140"/>
        <end position="158"/>
    </location>
</feature>
<comment type="similarity">
    <text evidence="2">Belongs to the EamA transporter family.</text>
</comment>
<keyword evidence="5 6" id="KW-0472">Membrane</keyword>
<feature type="transmembrane region" description="Helical" evidence="6">
    <location>
        <begin position="282"/>
        <end position="299"/>
    </location>
</feature>
<dbReference type="PANTHER" id="PTHR32322">
    <property type="entry name" value="INNER MEMBRANE TRANSPORTER"/>
    <property type="match status" value="1"/>
</dbReference>
<reference evidence="8 9" key="1">
    <citation type="submission" date="2019-03" db="EMBL/GenBank/DDBJ databases">
        <title>Genomic Encyclopedia of Type Strains, Phase IV (KMG-IV): sequencing the most valuable type-strain genomes for metagenomic binning, comparative biology and taxonomic classification.</title>
        <authorList>
            <person name="Goeker M."/>
        </authorList>
    </citation>
    <scope>NUCLEOTIDE SEQUENCE [LARGE SCALE GENOMIC DNA]</scope>
    <source>
        <strain evidence="8 9">DSM 44496</strain>
    </source>
</reference>
<feature type="transmembrane region" description="Helical" evidence="6">
    <location>
        <begin position="257"/>
        <end position="276"/>
    </location>
</feature>
<gene>
    <name evidence="8" type="ORF">DFR75_101257</name>
</gene>
<comment type="subcellular location">
    <subcellularLocation>
        <location evidence="1">Membrane</location>
        <topology evidence="1">Multi-pass membrane protein</topology>
    </subcellularLocation>
</comment>
<dbReference type="Proteomes" id="UP000295087">
    <property type="component" value="Unassembled WGS sequence"/>
</dbReference>
<evidence type="ECO:0000256" key="3">
    <source>
        <dbReference type="ARBA" id="ARBA00022692"/>
    </source>
</evidence>
<comment type="caution">
    <text evidence="8">The sequence shown here is derived from an EMBL/GenBank/DDBJ whole genome shotgun (WGS) entry which is preliminary data.</text>
</comment>
<dbReference type="Pfam" id="PF00892">
    <property type="entry name" value="EamA"/>
    <property type="match status" value="2"/>
</dbReference>
<dbReference type="InterPro" id="IPR000620">
    <property type="entry name" value="EamA_dom"/>
</dbReference>
<feature type="transmembrane region" description="Helical" evidence="6">
    <location>
        <begin position="194"/>
        <end position="214"/>
    </location>
</feature>
<sequence length="315" mass="31281">MSSLLAGRASRPTALRRAGITELVLAGVLWGTGGLLGTVVQRETGLSPIAVATVRLAVGGLLLLGLCVLTRRAIPRGGPAWRRIAAIALLAPIFQGCYFGAVALSSVSLATLLTIGMSPVIVAGLEYVTGRQRLDTGRAAGIALALLGLVLLVGTPGAGGSGVLFGAALAVAAASAFALLTLVSASEVPGLDPVTATGVGFTIGATVLAVPAVLTTRAVDLAPGSVVTILALGLFPTAIAYTLYFRGLTGVGAGTGALLALLEPLTGTLLAVLVLAERLSPMGWLGAALLSVALVAASRPQRTQESGNRPGSSIA</sequence>
<feature type="transmembrane region" description="Helical" evidence="6">
    <location>
        <begin position="81"/>
        <end position="101"/>
    </location>
</feature>
<evidence type="ECO:0000259" key="7">
    <source>
        <dbReference type="Pfam" id="PF00892"/>
    </source>
</evidence>
<feature type="transmembrane region" description="Helical" evidence="6">
    <location>
        <begin position="226"/>
        <end position="245"/>
    </location>
</feature>
<evidence type="ECO:0000256" key="5">
    <source>
        <dbReference type="ARBA" id="ARBA00023136"/>
    </source>
</evidence>
<dbReference type="EMBL" id="SNXK01000001">
    <property type="protein sequence ID" value="TDP41159.1"/>
    <property type="molecule type" value="Genomic_DNA"/>
</dbReference>
<dbReference type="AlphaFoldDB" id="A0A4V3CQK4"/>
<evidence type="ECO:0000256" key="6">
    <source>
        <dbReference type="SAM" id="Phobius"/>
    </source>
</evidence>
<evidence type="ECO:0000256" key="1">
    <source>
        <dbReference type="ARBA" id="ARBA00004141"/>
    </source>
</evidence>
<feature type="domain" description="EamA" evidence="7">
    <location>
        <begin position="19"/>
        <end position="153"/>
    </location>
</feature>
<evidence type="ECO:0000313" key="9">
    <source>
        <dbReference type="Proteomes" id="UP000295087"/>
    </source>
</evidence>
<dbReference type="PANTHER" id="PTHR32322:SF2">
    <property type="entry name" value="EAMA DOMAIN-CONTAINING PROTEIN"/>
    <property type="match status" value="1"/>
</dbReference>
<dbReference type="InterPro" id="IPR050638">
    <property type="entry name" value="AA-Vitamin_Transporters"/>
</dbReference>
<feature type="transmembrane region" description="Helical" evidence="6">
    <location>
        <begin position="46"/>
        <end position="69"/>
    </location>
</feature>
<proteinExistence type="inferred from homology"/>
<keyword evidence="4 6" id="KW-1133">Transmembrane helix</keyword>
<evidence type="ECO:0000256" key="2">
    <source>
        <dbReference type="ARBA" id="ARBA00007362"/>
    </source>
</evidence>
<feature type="transmembrane region" description="Helical" evidence="6">
    <location>
        <begin position="20"/>
        <end position="40"/>
    </location>
</feature>
<dbReference type="RefSeq" id="WP_067491965.1">
    <property type="nucleotide sequence ID" value="NZ_SNXK01000001.1"/>
</dbReference>
<dbReference type="SUPFAM" id="SSF103481">
    <property type="entry name" value="Multidrug resistance efflux transporter EmrE"/>
    <property type="match status" value="2"/>
</dbReference>
<keyword evidence="9" id="KW-1185">Reference proteome</keyword>
<dbReference type="GO" id="GO:0016020">
    <property type="term" value="C:membrane"/>
    <property type="evidence" value="ECO:0007669"/>
    <property type="project" value="UniProtKB-SubCell"/>
</dbReference>
<accession>A0A4V3CQK4</accession>
<evidence type="ECO:0000313" key="8">
    <source>
        <dbReference type="EMBL" id="TDP41159.1"/>
    </source>
</evidence>
<organism evidence="8 9">
    <name type="scientific">Nocardia ignorata</name>
    <dbReference type="NCBI Taxonomy" id="145285"/>
    <lineage>
        <taxon>Bacteria</taxon>
        <taxon>Bacillati</taxon>
        <taxon>Actinomycetota</taxon>
        <taxon>Actinomycetes</taxon>
        <taxon>Mycobacteriales</taxon>
        <taxon>Nocardiaceae</taxon>
        <taxon>Nocardia</taxon>
    </lineage>
</organism>
<feature type="transmembrane region" description="Helical" evidence="6">
    <location>
        <begin position="164"/>
        <end position="182"/>
    </location>
</feature>
<name>A0A4V3CQK4_NOCIG</name>
<evidence type="ECO:0000256" key="4">
    <source>
        <dbReference type="ARBA" id="ARBA00022989"/>
    </source>
</evidence>
<dbReference type="InterPro" id="IPR037185">
    <property type="entry name" value="EmrE-like"/>
</dbReference>